<feature type="compositionally biased region" description="Low complexity" evidence="4">
    <location>
        <begin position="899"/>
        <end position="909"/>
    </location>
</feature>
<evidence type="ECO:0000256" key="4">
    <source>
        <dbReference type="SAM" id="MobiDB-lite"/>
    </source>
</evidence>
<feature type="compositionally biased region" description="Polar residues" evidence="4">
    <location>
        <begin position="889"/>
        <end position="898"/>
    </location>
</feature>
<name>A0A9V1E3L4_PANPR</name>
<evidence type="ECO:0000313" key="6">
    <source>
        <dbReference type="Proteomes" id="UP001165780"/>
    </source>
</evidence>
<dbReference type="KEGG" id="ppad:109248270"/>
<feature type="compositionally biased region" description="Polar residues" evidence="4">
    <location>
        <begin position="838"/>
        <end position="848"/>
    </location>
</feature>
<dbReference type="InterPro" id="IPR011009">
    <property type="entry name" value="Kinase-like_dom_sf"/>
</dbReference>
<dbReference type="GO" id="GO:0045087">
    <property type="term" value="P:innate immune response"/>
    <property type="evidence" value="ECO:0007669"/>
    <property type="project" value="TreeGrafter"/>
</dbReference>
<dbReference type="PROSITE" id="PS51158">
    <property type="entry name" value="ALPHA_KINASE"/>
    <property type="match status" value="1"/>
</dbReference>
<feature type="compositionally biased region" description="Polar residues" evidence="4">
    <location>
        <begin position="820"/>
        <end position="831"/>
    </location>
</feature>
<protein>
    <submittedName>
        <fullName evidence="7">Alpha-protein kinase 1 isoform X1</fullName>
    </submittedName>
</protein>
<feature type="region of interest" description="Disordered" evidence="4">
    <location>
        <begin position="787"/>
        <end position="874"/>
    </location>
</feature>
<dbReference type="InterPro" id="IPR004166">
    <property type="entry name" value="a-kinase_dom"/>
</dbReference>
<feature type="region of interest" description="Disordered" evidence="4">
    <location>
        <begin position="889"/>
        <end position="961"/>
    </location>
</feature>
<dbReference type="RefSeq" id="XP_019273388.2">
    <property type="nucleotide sequence ID" value="XM_019417843.2"/>
</dbReference>
<evidence type="ECO:0000313" key="7">
    <source>
        <dbReference type="RefSeq" id="XP_019273388.2"/>
    </source>
</evidence>
<dbReference type="PANTHER" id="PTHR46747:SF1">
    <property type="entry name" value="ALPHA-PROTEIN KINASE 1"/>
    <property type="match status" value="1"/>
</dbReference>
<evidence type="ECO:0000256" key="1">
    <source>
        <dbReference type="ARBA" id="ARBA00022527"/>
    </source>
</evidence>
<dbReference type="AlphaFoldDB" id="A0A9V1E3L4"/>
<dbReference type="CTD" id="80216"/>
<dbReference type="SUPFAM" id="SSF56112">
    <property type="entry name" value="Protein kinase-like (PK-like)"/>
    <property type="match status" value="1"/>
</dbReference>
<feature type="region of interest" description="Disordered" evidence="4">
    <location>
        <begin position="565"/>
        <end position="586"/>
    </location>
</feature>
<keyword evidence="2" id="KW-0808">Transferase</keyword>
<dbReference type="GeneID" id="109248270"/>
<keyword evidence="3 7" id="KW-0418">Kinase</keyword>
<dbReference type="GO" id="GO:0005524">
    <property type="term" value="F:ATP binding"/>
    <property type="evidence" value="ECO:0007669"/>
    <property type="project" value="InterPro"/>
</dbReference>
<dbReference type="GO" id="GO:0002753">
    <property type="term" value="P:cytoplasmic pattern recognition receptor signaling pathway"/>
    <property type="evidence" value="ECO:0007669"/>
    <property type="project" value="TreeGrafter"/>
</dbReference>
<feature type="domain" description="Alpha-type protein kinase" evidence="5">
    <location>
        <begin position="1026"/>
        <end position="1246"/>
    </location>
</feature>
<dbReference type="Gene3D" id="3.20.200.10">
    <property type="entry name" value="MHCK/EF2 kinase"/>
    <property type="match status" value="1"/>
</dbReference>
<dbReference type="GO" id="GO:0048029">
    <property type="term" value="F:monosaccharide binding"/>
    <property type="evidence" value="ECO:0007669"/>
    <property type="project" value="TreeGrafter"/>
</dbReference>
<keyword evidence="1" id="KW-0723">Serine/threonine-protein kinase</keyword>
<feature type="compositionally biased region" description="Polar residues" evidence="4">
    <location>
        <begin position="927"/>
        <end position="938"/>
    </location>
</feature>
<organism evidence="6 7">
    <name type="scientific">Panthera pardus</name>
    <name type="common">Leopard</name>
    <name type="synonym">Felis pardus</name>
    <dbReference type="NCBI Taxonomy" id="9691"/>
    <lineage>
        <taxon>Eukaryota</taxon>
        <taxon>Metazoa</taxon>
        <taxon>Chordata</taxon>
        <taxon>Craniata</taxon>
        <taxon>Vertebrata</taxon>
        <taxon>Euteleostomi</taxon>
        <taxon>Mammalia</taxon>
        <taxon>Eutheria</taxon>
        <taxon>Laurasiatheria</taxon>
        <taxon>Carnivora</taxon>
        <taxon>Feliformia</taxon>
        <taxon>Felidae</taxon>
        <taxon>Pantherinae</taxon>
        <taxon>Panthera</taxon>
    </lineage>
</organism>
<feature type="compositionally biased region" description="Low complexity" evidence="4">
    <location>
        <begin position="947"/>
        <end position="961"/>
    </location>
</feature>
<dbReference type="CDD" id="cd16969">
    <property type="entry name" value="Alpha_kinase_ALPK1"/>
    <property type="match status" value="1"/>
</dbReference>
<evidence type="ECO:0000259" key="5">
    <source>
        <dbReference type="PROSITE" id="PS51158"/>
    </source>
</evidence>
<reference evidence="7" key="1">
    <citation type="submission" date="2025-08" db="UniProtKB">
        <authorList>
            <consortium name="RefSeq"/>
        </authorList>
    </citation>
    <scope>IDENTIFICATION</scope>
    <source>
        <tissue evidence="7">Whole blood</tissue>
    </source>
</reference>
<dbReference type="InterPro" id="IPR043529">
    <property type="entry name" value="ALPK1"/>
</dbReference>
<feature type="compositionally biased region" description="Acidic residues" evidence="4">
    <location>
        <begin position="796"/>
        <end position="815"/>
    </location>
</feature>
<dbReference type="SMART" id="SM00811">
    <property type="entry name" value="Alpha_kinase"/>
    <property type="match status" value="1"/>
</dbReference>
<accession>A0A9V1E3L4</accession>
<proteinExistence type="predicted"/>
<dbReference type="Pfam" id="PF02816">
    <property type="entry name" value="Alpha_kinase"/>
    <property type="match status" value="1"/>
</dbReference>
<dbReference type="PANTHER" id="PTHR46747">
    <property type="entry name" value="ALPHA-PROTEIN KINASE 1"/>
    <property type="match status" value="1"/>
</dbReference>
<sequence>MNNQKAVATLLQECKQVLDRLLLEASDVSEEDKSKDEQCRASLPSELRTLIQEAKEMKWPFVPEKWQYKQAVSPEDKTNLQDVIGAGLQQLLASLKASILARDCATAAAIVFLSDRFLYGLDVSGKLLQVAKRLHKLQPGTPIAPQVVIRQARLSVNAGKLLKAEYILSSLISNNGATDILSEILDVKDNKCPSTWLYRNESDKILVQSVCIQIRGQILQKLGMWYEAAEVIWASIIGYLTLPQPDRKGISTSLGILADIFVSMSKSDYEKFKNNPQINLGLLKEFDHHLLSAAEACKLAAAFSPYTPLFVLTAVNIRGTCLLSYTSSNDCPVGMKNSYLCEAKEAFEIGLLTKRYDEPVSGKQELHSLLKAAFGLTTVHQRLYGETEVVRTASQLCHEAMGKLYSFSTSSESQERETLSQEIMSVITQVKDHLQIQSFSNLDDKSYVPESFKHGLDKPILHGQVDFQKILETYSQHHTSVCEVFEGSCGNNKDKQKDTKMGVCITTLETETKNIDTVCTTEDKPHFQKSTVISSSHKAKNGQEKLRRIARKNWTRSDAFRVSLDQDGGTEVESSDHSHGEGAVLNKSLSDSQCSSSWSELSVVSSSTSWEEVNYVDDRSTRKEPCKEVHLVDTECSAAPSEDINEETRPVHPLSSELHGLSLQVSKDDNLESLQSQLHSHVPLKTSHPHNTTGMFSVSGAGLLEGVPEDVQKARNRGSRNTSAHSRPLFGSVSLSCFDAGWPKNTATFPLVREEETFELIDEFPEINCDAKDRHGEEIKRGTGLTFKESSAWVDPEGETAEKEEDMPLDSDIVMEDSLGQRSRTAHSFSTLHWPVQNPDSGKSSGSVKEQGIDPDASTVDEEGQWLDSTDVHPTSRRGSYSLCALRQSRGQWPETPNSSVSSNIPSSDFSKDCTTTEEGNKLGNMLNCSQNSTSSSAGWLKSPAFSSSSSEGENPQSFLNSSGSSFVSLPGMTRQEILEARTLLPDDFEKLLAGVRHDWLLQRLENTGVFKPNQLHQAYNALLLKYSKKSELWTAQETVVYLGNYLNVKKKGRQRNAFWVHHLHQEETLGRYVGKEYKEQKGLWHHFADVERQMTAQHYVTEFNKRLYEQKIPTQIFYIPSTVLLILEGKTIKGCISVEPYILGEFVKLSNNAKVVKTEYKATEYGLAYGHFSYEFSNHRDVVVDLQGWVTSNGKGLIYLTDPQIHSLDQNDVTTNFGKKGIFYFFNHQHLKCNEICHRLSLTRPPAEKPNKS</sequence>
<gene>
    <name evidence="7" type="primary">ALPK1</name>
</gene>
<dbReference type="GO" id="GO:0004674">
    <property type="term" value="F:protein serine/threonine kinase activity"/>
    <property type="evidence" value="ECO:0007669"/>
    <property type="project" value="UniProtKB-KW"/>
</dbReference>
<keyword evidence="6" id="KW-1185">Reference proteome</keyword>
<dbReference type="Proteomes" id="UP001165780">
    <property type="component" value="Unplaced"/>
</dbReference>
<evidence type="ECO:0000256" key="2">
    <source>
        <dbReference type="ARBA" id="ARBA00022679"/>
    </source>
</evidence>
<dbReference type="Gene3D" id="3.30.200.20">
    <property type="entry name" value="Phosphorylase Kinase, domain 1"/>
    <property type="match status" value="1"/>
</dbReference>
<evidence type="ECO:0000256" key="3">
    <source>
        <dbReference type="ARBA" id="ARBA00022777"/>
    </source>
</evidence>
<dbReference type="GO" id="GO:0005929">
    <property type="term" value="C:cilium"/>
    <property type="evidence" value="ECO:0007669"/>
    <property type="project" value="TreeGrafter"/>
</dbReference>